<dbReference type="Pfam" id="PF00612">
    <property type="entry name" value="IQ"/>
    <property type="match status" value="1"/>
</dbReference>
<organism evidence="2 3">
    <name type="scientific">Salmo trutta</name>
    <name type="common">Brown trout</name>
    <dbReference type="NCBI Taxonomy" id="8032"/>
    <lineage>
        <taxon>Eukaryota</taxon>
        <taxon>Metazoa</taxon>
        <taxon>Chordata</taxon>
        <taxon>Craniata</taxon>
        <taxon>Vertebrata</taxon>
        <taxon>Euteleostomi</taxon>
        <taxon>Actinopterygii</taxon>
        <taxon>Neopterygii</taxon>
        <taxon>Teleostei</taxon>
        <taxon>Protacanthopterygii</taxon>
        <taxon>Salmoniformes</taxon>
        <taxon>Salmonidae</taxon>
        <taxon>Salmoninae</taxon>
        <taxon>Salmo</taxon>
    </lineage>
</organism>
<dbReference type="Proteomes" id="UP000472277">
    <property type="component" value="Chromosome 32"/>
</dbReference>
<dbReference type="InParanoid" id="A0A674EIU9"/>
<dbReference type="PROSITE" id="PS50096">
    <property type="entry name" value="IQ"/>
    <property type="match status" value="1"/>
</dbReference>
<gene>
    <name evidence="2" type="primary">LOC115171756</name>
</gene>
<dbReference type="PANTHER" id="PTHR34927">
    <property type="entry name" value="IQ DOMAIN-CONTAINING PROTEIN K"/>
    <property type="match status" value="1"/>
</dbReference>
<evidence type="ECO:0000313" key="3">
    <source>
        <dbReference type="Proteomes" id="UP000472277"/>
    </source>
</evidence>
<protein>
    <submittedName>
        <fullName evidence="2">IQ motif containing K</fullName>
    </submittedName>
</protein>
<proteinExistence type="predicted"/>
<keyword evidence="3" id="KW-1185">Reference proteome</keyword>
<reference evidence="2" key="2">
    <citation type="submission" date="2025-09" db="UniProtKB">
        <authorList>
            <consortium name="Ensembl"/>
        </authorList>
    </citation>
    <scope>IDENTIFICATION</scope>
</reference>
<feature type="region of interest" description="Disordered" evidence="1">
    <location>
        <begin position="236"/>
        <end position="260"/>
    </location>
</feature>
<sequence>MAAKVVVDDDPVKHVDPLLSHPALAGYSALDKPPSFCHKQPLTTHPASTPQLHQRPITQFLEGSVFPVLLPGLEAMLREAQRQHCLERKRTAFNACDFLTEWLYNRNPRRQGQAPVDFHEIPFVKDWLRIHPRPPIPLSLLLSDQQAAVLIQSFWRGYTVRARADVQELRQWQRELREDNRDITKTVQDFWAHQESRVSSALNDLRGDSTILQTPQPGGGYSNSDVSIQVVSPTPQSTVVHTPTSQMSPESTELPTPSLQGVEELTREERTLTDSLTLPEAAAALATAMDTFSPSLGSH</sequence>
<name>A0A674EIU9_SALTR</name>
<dbReference type="Gene3D" id="1.20.890.10">
    <property type="entry name" value="cAMP-dependent protein kinase regulatory subunit, dimerization-anchoring domain"/>
    <property type="match status" value="1"/>
</dbReference>
<evidence type="ECO:0000313" key="2">
    <source>
        <dbReference type="Ensembl" id="ENSSTUP00000107971.1"/>
    </source>
</evidence>
<dbReference type="InterPro" id="IPR000048">
    <property type="entry name" value="IQ_motif_EF-hand-BS"/>
</dbReference>
<dbReference type="PANTHER" id="PTHR34927:SF1">
    <property type="entry name" value="IQ DOMAIN-CONTAINING PROTEIN K"/>
    <property type="match status" value="1"/>
</dbReference>
<dbReference type="GeneTree" id="ENSGT00940000168750"/>
<evidence type="ECO:0000256" key="1">
    <source>
        <dbReference type="SAM" id="MobiDB-lite"/>
    </source>
</evidence>
<dbReference type="Ensembl" id="ENSSTUT00000115659.1">
    <property type="protein sequence ID" value="ENSSTUP00000107971.1"/>
    <property type="gene ID" value="ENSSTUG00000048013.1"/>
</dbReference>
<feature type="compositionally biased region" description="Polar residues" evidence="1">
    <location>
        <begin position="236"/>
        <end position="259"/>
    </location>
</feature>
<dbReference type="InterPro" id="IPR043408">
    <property type="entry name" value="IQCK"/>
</dbReference>
<reference evidence="2" key="1">
    <citation type="submission" date="2025-08" db="UniProtKB">
        <authorList>
            <consortium name="Ensembl"/>
        </authorList>
    </citation>
    <scope>IDENTIFICATION</scope>
</reference>
<dbReference type="CDD" id="cd22969">
    <property type="entry name" value="DD_IQCK"/>
    <property type="match status" value="1"/>
</dbReference>
<accession>A0A674EIU9</accession>
<dbReference type="AlphaFoldDB" id="A0A674EIU9"/>
<dbReference type="OMA" id="YKIRAQP"/>